<feature type="non-terminal residue" evidence="1">
    <location>
        <position position="1"/>
    </location>
</feature>
<name>A0AAV0RC86_9ROSI</name>
<evidence type="ECO:0000313" key="1">
    <source>
        <dbReference type="EMBL" id="CAI0554861.1"/>
    </source>
</evidence>
<keyword evidence="2" id="KW-1185">Reference proteome</keyword>
<protein>
    <submittedName>
        <fullName evidence="1">Uncharacterized protein</fullName>
    </submittedName>
</protein>
<proteinExistence type="predicted"/>
<evidence type="ECO:0000313" key="2">
    <source>
        <dbReference type="Proteomes" id="UP001154282"/>
    </source>
</evidence>
<accession>A0AAV0RC86</accession>
<organism evidence="1 2">
    <name type="scientific">Linum tenue</name>
    <dbReference type="NCBI Taxonomy" id="586396"/>
    <lineage>
        <taxon>Eukaryota</taxon>
        <taxon>Viridiplantae</taxon>
        <taxon>Streptophyta</taxon>
        <taxon>Embryophyta</taxon>
        <taxon>Tracheophyta</taxon>
        <taxon>Spermatophyta</taxon>
        <taxon>Magnoliopsida</taxon>
        <taxon>eudicotyledons</taxon>
        <taxon>Gunneridae</taxon>
        <taxon>Pentapetalae</taxon>
        <taxon>rosids</taxon>
        <taxon>fabids</taxon>
        <taxon>Malpighiales</taxon>
        <taxon>Linaceae</taxon>
        <taxon>Linum</taxon>
    </lineage>
</organism>
<sequence length="55" mass="5932">PTINFHRNQASTAKTLKVFSLLVVVEPKPESGGRRNRFGTGGPTAVDRIACDGTY</sequence>
<dbReference type="AlphaFoldDB" id="A0AAV0RC86"/>
<comment type="caution">
    <text evidence="1">The sequence shown here is derived from an EMBL/GenBank/DDBJ whole genome shotgun (WGS) entry which is preliminary data.</text>
</comment>
<reference evidence="1" key="1">
    <citation type="submission" date="2022-08" db="EMBL/GenBank/DDBJ databases">
        <authorList>
            <person name="Gutierrez-Valencia J."/>
        </authorList>
    </citation>
    <scope>NUCLEOTIDE SEQUENCE</scope>
</reference>
<dbReference type="Proteomes" id="UP001154282">
    <property type="component" value="Unassembled WGS sequence"/>
</dbReference>
<gene>
    <name evidence="1" type="ORF">LITE_LOCUS47356</name>
</gene>
<dbReference type="EMBL" id="CAMGYJ010000010">
    <property type="protein sequence ID" value="CAI0554861.1"/>
    <property type="molecule type" value="Genomic_DNA"/>
</dbReference>